<comment type="caution">
    <text evidence="1">The sequence shown here is derived from an EMBL/GenBank/DDBJ whole genome shotgun (WGS) entry which is preliminary data.</text>
</comment>
<evidence type="ECO:0000313" key="2">
    <source>
        <dbReference type="Proteomes" id="UP000034531"/>
    </source>
</evidence>
<reference evidence="1 2" key="1">
    <citation type="journal article" date="2015" name="Nature">
        <title>rRNA introns, odd ribosomes, and small enigmatic genomes across a large radiation of phyla.</title>
        <authorList>
            <person name="Brown C.T."/>
            <person name="Hug L.A."/>
            <person name="Thomas B.C."/>
            <person name="Sharon I."/>
            <person name="Castelle C.J."/>
            <person name="Singh A."/>
            <person name="Wilkins M.J."/>
            <person name="Williams K.H."/>
            <person name="Banfield J.F."/>
        </authorList>
    </citation>
    <scope>NUCLEOTIDE SEQUENCE [LARGE SCALE GENOMIC DNA]</scope>
</reference>
<sequence length="135" mass="15450">MVREADLVAGHSNEWRRRTFKVLQSDGSSHTPELREAVTEEGRIFEFYSNLFDSVPEVDDDSADKLVERFDDSPALLEGIMLATALDFPQSQFERYKATLIGDTQDFEHDLEVAYYWSQVKNVANIVKSRINSAD</sequence>
<accession>A0A0G0ULR0</accession>
<name>A0A0G0ULR0_9BACT</name>
<dbReference type="AlphaFoldDB" id="A0A0G0ULR0"/>
<dbReference type="EMBL" id="LBYI01000002">
    <property type="protein sequence ID" value="KKR51157.1"/>
    <property type="molecule type" value="Genomic_DNA"/>
</dbReference>
<evidence type="ECO:0000313" key="1">
    <source>
        <dbReference type="EMBL" id="KKR51157.1"/>
    </source>
</evidence>
<dbReference type="Proteomes" id="UP000034531">
    <property type="component" value="Unassembled WGS sequence"/>
</dbReference>
<proteinExistence type="predicted"/>
<organism evidence="1 2">
    <name type="scientific">Candidatus Curtissbacteria bacterium GW2011_GWA1_40_16</name>
    <dbReference type="NCBI Taxonomy" id="1618405"/>
    <lineage>
        <taxon>Bacteria</taxon>
        <taxon>Candidatus Curtissiibacteriota</taxon>
    </lineage>
</organism>
<gene>
    <name evidence="1" type="ORF">UT84_C0002G0018</name>
</gene>
<protein>
    <submittedName>
        <fullName evidence="1">Uncharacterized protein</fullName>
    </submittedName>
</protein>